<dbReference type="KEGG" id="aaf:AURANDRAFT_71638"/>
<keyword evidence="4 5" id="KW-0413">Isomerase</keyword>
<keyword evidence="7" id="KW-0732">Signal</keyword>
<dbReference type="InterPro" id="IPR046357">
    <property type="entry name" value="PPIase_dom_sf"/>
</dbReference>
<evidence type="ECO:0000256" key="1">
    <source>
        <dbReference type="ARBA" id="ARBA00000971"/>
    </source>
</evidence>
<feature type="region of interest" description="Disordered" evidence="6">
    <location>
        <begin position="842"/>
        <end position="894"/>
    </location>
</feature>
<evidence type="ECO:0000256" key="4">
    <source>
        <dbReference type="ARBA" id="ARBA00023235"/>
    </source>
</evidence>
<dbReference type="PANTHER" id="PTHR10516:SF443">
    <property type="entry name" value="FK506-BINDING PROTEIN 59-RELATED"/>
    <property type="match status" value="1"/>
</dbReference>
<evidence type="ECO:0000256" key="2">
    <source>
        <dbReference type="ARBA" id="ARBA00013194"/>
    </source>
</evidence>
<feature type="signal peptide" evidence="7">
    <location>
        <begin position="1"/>
        <end position="16"/>
    </location>
</feature>
<feature type="chain" id="PRO_5003264497" description="peptidylprolyl isomerase" evidence="7">
    <location>
        <begin position="17"/>
        <end position="894"/>
    </location>
</feature>
<name>F0Y995_AURAN</name>
<dbReference type="InterPro" id="IPR050689">
    <property type="entry name" value="FKBP-type_PPIase"/>
</dbReference>
<evidence type="ECO:0000313" key="10">
    <source>
        <dbReference type="Proteomes" id="UP000002729"/>
    </source>
</evidence>
<accession>F0Y995</accession>
<gene>
    <name evidence="9" type="ORF">AURANDRAFT_71638</name>
</gene>
<dbReference type="SUPFAM" id="SSF54534">
    <property type="entry name" value="FKBP-like"/>
    <property type="match status" value="1"/>
</dbReference>
<dbReference type="EMBL" id="GL833128">
    <property type="protein sequence ID" value="EGB08379.1"/>
    <property type="molecule type" value="Genomic_DNA"/>
</dbReference>
<dbReference type="Proteomes" id="UP000002729">
    <property type="component" value="Unassembled WGS sequence"/>
</dbReference>
<evidence type="ECO:0000259" key="8">
    <source>
        <dbReference type="PROSITE" id="PS50059"/>
    </source>
</evidence>
<keyword evidence="3 5" id="KW-0697">Rotamase</keyword>
<dbReference type="GO" id="GO:0003755">
    <property type="term" value="F:peptidyl-prolyl cis-trans isomerase activity"/>
    <property type="evidence" value="ECO:0007669"/>
    <property type="project" value="UniProtKB-KW"/>
</dbReference>
<dbReference type="InParanoid" id="F0Y995"/>
<dbReference type="EC" id="5.2.1.8" evidence="2 5"/>
<protein>
    <recommendedName>
        <fullName evidence="2 5">peptidylprolyl isomerase</fullName>
        <ecNumber evidence="2 5">5.2.1.8</ecNumber>
    </recommendedName>
</protein>
<dbReference type="PROSITE" id="PS50059">
    <property type="entry name" value="FKBP_PPIASE"/>
    <property type="match status" value="1"/>
</dbReference>
<comment type="catalytic activity">
    <reaction evidence="1 5">
        <text>[protein]-peptidylproline (omega=180) = [protein]-peptidylproline (omega=0)</text>
        <dbReference type="Rhea" id="RHEA:16237"/>
        <dbReference type="Rhea" id="RHEA-COMP:10747"/>
        <dbReference type="Rhea" id="RHEA-COMP:10748"/>
        <dbReference type="ChEBI" id="CHEBI:83833"/>
        <dbReference type="ChEBI" id="CHEBI:83834"/>
        <dbReference type="EC" id="5.2.1.8"/>
    </reaction>
</comment>
<evidence type="ECO:0000256" key="3">
    <source>
        <dbReference type="ARBA" id="ARBA00023110"/>
    </source>
</evidence>
<dbReference type="Pfam" id="PF00254">
    <property type="entry name" value="FKBP_C"/>
    <property type="match status" value="1"/>
</dbReference>
<keyword evidence="10" id="KW-1185">Reference proteome</keyword>
<evidence type="ECO:0000256" key="5">
    <source>
        <dbReference type="PROSITE-ProRule" id="PRU00277"/>
    </source>
</evidence>
<reference evidence="9 10" key="1">
    <citation type="journal article" date="2011" name="Proc. Natl. Acad. Sci. U.S.A.">
        <title>Niche of harmful alga Aureococcus anophagefferens revealed through ecogenomics.</title>
        <authorList>
            <person name="Gobler C.J."/>
            <person name="Berry D.L."/>
            <person name="Dyhrman S.T."/>
            <person name="Wilhelm S.W."/>
            <person name="Salamov A."/>
            <person name="Lobanov A.V."/>
            <person name="Zhang Y."/>
            <person name="Collier J.L."/>
            <person name="Wurch L.L."/>
            <person name="Kustka A.B."/>
            <person name="Dill B.D."/>
            <person name="Shah M."/>
            <person name="VerBerkmoes N.C."/>
            <person name="Kuo A."/>
            <person name="Terry A."/>
            <person name="Pangilinan J."/>
            <person name="Lindquist E.A."/>
            <person name="Lucas S."/>
            <person name="Paulsen I.T."/>
            <person name="Hattenrath-Lehmann T.K."/>
            <person name="Talmage S.C."/>
            <person name="Walker E.A."/>
            <person name="Koch F."/>
            <person name="Burson A.M."/>
            <person name="Marcoval M.A."/>
            <person name="Tang Y.Z."/>
            <person name="Lecleir G.R."/>
            <person name="Coyne K.J."/>
            <person name="Berg G.M."/>
            <person name="Bertrand E.M."/>
            <person name="Saito M.A."/>
            <person name="Gladyshev V.N."/>
            <person name="Grigoriev I.V."/>
        </authorList>
    </citation>
    <scope>NUCLEOTIDE SEQUENCE [LARGE SCALE GENOMIC DNA]</scope>
    <source>
        <strain evidence="10">CCMP 1984</strain>
    </source>
</reference>
<dbReference type="OrthoDB" id="200494at2759"/>
<dbReference type="PANTHER" id="PTHR10516">
    <property type="entry name" value="PEPTIDYL-PROLYL CIS-TRANS ISOMERASE"/>
    <property type="match status" value="1"/>
</dbReference>
<feature type="domain" description="PPIase FKBP-type" evidence="8">
    <location>
        <begin position="707"/>
        <end position="795"/>
    </location>
</feature>
<dbReference type="Gene3D" id="3.10.50.40">
    <property type="match status" value="1"/>
</dbReference>
<dbReference type="eggNOG" id="KOG0543">
    <property type="taxonomic scope" value="Eukaryota"/>
</dbReference>
<dbReference type="AlphaFoldDB" id="F0Y995"/>
<organism evidence="10">
    <name type="scientific">Aureococcus anophagefferens</name>
    <name type="common">Harmful bloom alga</name>
    <dbReference type="NCBI Taxonomy" id="44056"/>
    <lineage>
        <taxon>Eukaryota</taxon>
        <taxon>Sar</taxon>
        <taxon>Stramenopiles</taxon>
        <taxon>Ochrophyta</taxon>
        <taxon>Pelagophyceae</taxon>
        <taxon>Pelagomonadales</taxon>
        <taxon>Pelagomonadaceae</taxon>
        <taxon>Aureococcus</taxon>
    </lineage>
</organism>
<evidence type="ECO:0000256" key="7">
    <source>
        <dbReference type="SAM" id="SignalP"/>
    </source>
</evidence>
<dbReference type="GeneID" id="20228314"/>
<feature type="compositionally biased region" description="Basic and acidic residues" evidence="6">
    <location>
        <begin position="853"/>
        <end position="870"/>
    </location>
</feature>
<dbReference type="RefSeq" id="XP_009037098.1">
    <property type="nucleotide sequence ID" value="XM_009038850.1"/>
</dbReference>
<evidence type="ECO:0000256" key="6">
    <source>
        <dbReference type="SAM" id="MobiDB-lite"/>
    </source>
</evidence>
<proteinExistence type="predicted"/>
<evidence type="ECO:0000313" key="9">
    <source>
        <dbReference type="EMBL" id="EGB08379.1"/>
    </source>
</evidence>
<sequence length="894" mass="96307">MQTIKRSSAAFALVAAVGLQMMCTKLDIPVTKIARNVFSSATPPPVEAKHCPVYTCADGALAKELTVVVTVKDACSQMPGFVRALEDVVGTDTALIVTYPKFDSCDPLDLGVDFGPWRSWQTIPLPPSSSPMRGWLDAVPLIRTEYALLLHNDGYALDSFFACELVQSLKARDASYVVAAPMLYESKADGSLAAHATQSRLRLQGGHVRHDHSVAKALNRGGDIPEGDQADFLEDHGFVIKTQAIAGIIDPHASYTLEYIDMILSLKANKWKVLFVPSARLEFRIAEFSWRDVPYFMYKRSEATCHGTRDYLAAKWRAKFPNTGFWTYIKYTIVESHEYPASEISVLPWKQQASLFLGFFQMAGFNRYAVGGRTRTYVDLLMELDSGAYEAKQAGYFSSDSVALDGVATRELKRKAWAPGDLKPVPNASGAEDLLPTVAAPWFPTLEADMPLEYLPFAVAKLAFPDGACADALGSGPGQFWAGFCGVAVQKPDGCECWVNMPTFKSRSLVADVLARVASVLKVPSRITTYLEMALGSTNPAGRHVLPVERGWQARVTKALAANVRRASSDLPPADLAATLESTLARAALTVYTCGGAKDAQAESLEPCDAVHFGFSRADTVVHFSGRPPAPPSRSTLAETWRRELPGGSGTKAQASARPPRRCMSSLVQATPPPLDDRTFPLDVLGDGGVVIKKLSKRGAGDSPEEGDHVQVNYVGRVKGKEDEFDRNHGGYPFEFTVGAGKVVKGWDEAIKVLKVGDAAVVELAPDYGYGAEGSEDDVPPGATLVFDMELVDIKERIKGSGAADRERLVQLRAEREAAAAAAAEKKATIAAKAGAKSALAEKLANKNKKGGGKKEKKEWKPPEKKEKPAKAAKGKKGKAAAAASEATTPPPSP</sequence>
<dbReference type="InterPro" id="IPR001179">
    <property type="entry name" value="PPIase_FKBP_dom"/>
</dbReference>